<reference evidence="2" key="1">
    <citation type="submission" date="2021-05" db="EMBL/GenBank/DDBJ databases">
        <authorList>
            <person name="Alioto T."/>
            <person name="Alioto T."/>
            <person name="Gomez Garrido J."/>
        </authorList>
    </citation>
    <scope>NUCLEOTIDE SEQUENCE</scope>
</reference>
<organism evidence="2">
    <name type="scientific">Culex pipiens</name>
    <name type="common">House mosquito</name>
    <dbReference type="NCBI Taxonomy" id="7175"/>
    <lineage>
        <taxon>Eukaryota</taxon>
        <taxon>Metazoa</taxon>
        <taxon>Ecdysozoa</taxon>
        <taxon>Arthropoda</taxon>
        <taxon>Hexapoda</taxon>
        <taxon>Insecta</taxon>
        <taxon>Pterygota</taxon>
        <taxon>Neoptera</taxon>
        <taxon>Endopterygota</taxon>
        <taxon>Diptera</taxon>
        <taxon>Nematocera</taxon>
        <taxon>Culicoidea</taxon>
        <taxon>Culicidae</taxon>
        <taxon>Culicinae</taxon>
        <taxon>Culicini</taxon>
        <taxon>Culex</taxon>
        <taxon>Culex</taxon>
    </lineage>
</organism>
<proteinExistence type="predicted"/>
<dbReference type="EMBL" id="HBUE01217397">
    <property type="protein sequence ID" value="CAG6537746.1"/>
    <property type="molecule type" value="Transcribed_RNA"/>
</dbReference>
<evidence type="ECO:0000313" key="2">
    <source>
        <dbReference type="EMBL" id="CAG6537746.1"/>
    </source>
</evidence>
<feature type="compositionally biased region" description="Basic residues" evidence="1">
    <location>
        <begin position="94"/>
        <end position="107"/>
    </location>
</feature>
<evidence type="ECO:0000256" key="1">
    <source>
        <dbReference type="SAM" id="MobiDB-lite"/>
    </source>
</evidence>
<feature type="region of interest" description="Disordered" evidence="1">
    <location>
        <begin position="85"/>
        <end position="150"/>
    </location>
</feature>
<sequence length="150" mass="17370">MPGCPRRNVLTDQQLVHLFAFTNKRRWTPPHDFFQGIFLPQNAIAPRNTHFSLVLPVPPENCPPLPLCSGWFWCTLTALLCRKDPSEEEDQQKKTPRKRKMVHHGIGPRREQTTSGSTRRTPRDVRNASDSSGIREKGKRTARREEKFSR</sequence>
<dbReference type="AlphaFoldDB" id="A0A8D8HNU5"/>
<protein>
    <submittedName>
        <fullName evidence="2">(northern house mosquito) hypothetical protein</fullName>
    </submittedName>
</protein>
<name>A0A8D8HNU5_CULPI</name>
<accession>A0A8D8HNU5</accession>
<dbReference type="EMBL" id="HBUE01323955">
    <property type="protein sequence ID" value="CAG6589757.1"/>
    <property type="molecule type" value="Transcribed_RNA"/>
</dbReference>